<dbReference type="GO" id="GO:0043565">
    <property type="term" value="F:sequence-specific DNA binding"/>
    <property type="evidence" value="ECO:0007669"/>
    <property type="project" value="InterPro"/>
</dbReference>
<feature type="domain" description="Response regulatory" evidence="11">
    <location>
        <begin position="1165"/>
        <end position="1280"/>
    </location>
</feature>
<evidence type="ECO:0000256" key="6">
    <source>
        <dbReference type="ARBA" id="ARBA00023163"/>
    </source>
</evidence>
<evidence type="ECO:0000259" key="9">
    <source>
        <dbReference type="PROSITE" id="PS01124"/>
    </source>
</evidence>
<keyword evidence="6" id="KW-0804">Transcription</keyword>
<dbReference type="InterPro" id="IPR015943">
    <property type="entry name" value="WD40/YVTN_repeat-like_dom_sf"/>
</dbReference>
<dbReference type="InterPro" id="IPR001789">
    <property type="entry name" value="Sig_transdc_resp-reg_receiver"/>
</dbReference>
<dbReference type="Gene3D" id="2.130.10.10">
    <property type="entry name" value="YVTN repeat-like/Quinoprotein amine dehydrogenase"/>
    <property type="match status" value="3"/>
</dbReference>
<comment type="catalytic activity">
    <reaction evidence="1">
        <text>ATP + protein L-histidine = ADP + protein N-phospho-L-histidine.</text>
        <dbReference type="EC" id="2.7.13.3"/>
    </reaction>
</comment>
<dbReference type="SUPFAM" id="SSF55874">
    <property type="entry name" value="ATPase domain of HSP90 chaperone/DNA topoisomerase II/histidine kinase"/>
    <property type="match status" value="1"/>
</dbReference>
<protein>
    <recommendedName>
        <fullName evidence="2">histidine kinase</fullName>
        <ecNumber evidence="2">2.7.13.3</ecNumber>
    </recommendedName>
</protein>
<dbReference type="InterPro" id="IPR036890">
    <property type="entry name" value="HATPase_C_sf"/>
</dbReference>
<evidence type="ECO:0000259" key="11">
    <source>
        <dbReference type="PROSITE" id="PS50110"/>
    </source>
</evidence>
<dbReference type="EC" id="2.7.13.3" evidence="2"/>
<evidence type="ECO:0000256" key="3">
    <source>
        <dbReference type="ARBA" id="ARBA00022553"/>
    </source>
</evidence>
<dbReference type="PANTHER" id="PTHR43547">
    <property type="entry name" value="TWO-COMPONENT HISTIDINE KINASE"/>
    <property type="match status" value="1"/>
</dbReference>
<evidence type="ECO:0000313" key="12">
    <source>
        <dbReference type="EMBL" id="OUJ68720.1"/>
    </source>
</evidence>
<name>A0A243W5L0_9BACT</name>
<dbReference type="SUPFAM" id="SSF52172">
    <property type="entry name" value="CheY-like"/>
    <property type="match status" value="1"/>
</dbReference>
<dbReference type="SUPFAM" id="SSF63829">
    <property type="entry name" value="Calcium-dependent phosphotriesterase"/>
    <property type="match status" value="3"/>
</dbReference>
<dbReference type="OrthoDB" id="9797097at2"/>
<dbReference type="Pfam" id="PF07495">
    <property type="entry name" value="Y_Y_Y"/>
    <property type="match status" value="1"/>
</dbReference>
<sequence length="1422" mass="158182">MKFLYTVACWLLFALLPHCAAAQPPPVAWRFDHLTVSEGLAHSDGMTVAQDRLGFMWVGTNRGLDRYDGQHIQHFLAQPDKPGSLSSNRIRKVYVAPSGDLWVGTENAGLNYFDRQKEQAIYLTEVLFPPSCRAAARQLAKAYITSMATDRLGRLWVGTEKAGLFVVERGLQGRFTGLRRIRGAGLPLEYEVSDVQASKAGIIWVGTSRGLYSANGSVAEPVLRVAALPTHAIQTLHLDRQDNLWVGAQNQVFCWQALPATAQAALMPTKPLGNVFPGLSSLLLDSFGRLWVGTEFGIFIVHPSATQALNSAAPAKDSVIERLRRGKVEHLVPEDGVPTSLTSGRVHQLLEDRFQVVWIGTSAGGVNKVDLLAKPFGHLSRQVNGRPSLPSNYVNAIYKEETRNLLWIGTRNGFSKYNPVTHTYQNYLSKAADGEGVQVDVSTIFQDSRGTLWFGTWHDGIVCLRRRAGREQLTRLTARPGQKGLSSNMVMGFAEDRAGFIWVSTYDAGLCQFTPEGVFVKAYSQQADHLPTNSFCTLYYDGAANVLWATSHDAGLLKLQPAVNSLRVLNNYTKQPGNLNSLSVNYVCPLLPDQRGNLWLGSIGGGLHQFQPRTDSMRRYQRWVPESDVESMLEDEQGRLWIGGGGLLRFDPRTRQCLRFDAADGLQSNSFKVGAAHRAQDGTLYFGGINGINYFQPSAICPNPYSPTVAITALRVLNRSVAIGDTLNGRVLLAQSLLTTPEITIKAQENDFSLDFVGLHYANPGKNTYAYQLVGYHAGWVTPPPGQRTANFTNLAPGNYTFRVKASNGDGRWSRHPAELRIVVLPPWWKTWGAYTLYGVAVVGALLAFRRVSAAQQQLKNKLALEQLAHEKDRELNELKLHFFTNVSHELRTPLTLIMGPMEELVSLPGKPGGMRDKLLLVHRQTRKLLNLVNQLLDFRKAEATQPTLRAQEDDLVAFTQEVFLIFQAKALETKLDYQFEAVPAAIPLYFDRSKLEIVLSNLLSNALKYTPPGGSIRMSLTVVGSSNEPAQYANGSLQDNYVQLQVRDSGSGMQPTELDRIFDVYYQASHTDTMQVMGTGIGLALVKQLIGSHRGDIAVHSRPGEGTLFCIRLPLGLAHLRPEEIQPATTPVAYDELPLLGAELPTALAEVRPMGTGPARIARKLLLVEDNEEVLGYLCQLFEPLYDVQVARNGLEGWAIARSFSPDLLISDVMMPESDGLALCRKVKQHAQTMHIPVLLLTARTAAMQQLEGLETGADDYVSKPFHPELLQAKVANMLNRRQQMQEYYQRQILLEPTAITLPDEDRALLEKAMAIVEQHLEEPEFNVQVLVREIGLSQSLLYRRIKTITGQTVIEFIQDVRMRRAAQLLRESSLRISEVAYKVGIENLKRFRSTFQKMHQMSPQEYAKKHRGIELEEPAE</sequence>
<dbReference type="Pfam" id="PF07494">
    <property type="entry name" value="Reg_prop"/>
    <property type="match status" value="5"/>
</dbReference>
<dbReference type="InterPro" id="IPR003594">
    <property type="entry name" value="HATPase_dom"/>
</dbReference>
<keyword evidence="4" id="KW-0805">Transcription regulation</keyword>
<dbReference type="CDD" id="cd00082">
    <property type="entry name" value="HisKA"/>
    <property type="match status" value="1"/>
</dbReference>
<accession>A0A243W5L0</accession>
<evidence type="ECO:0000256" key="7">
    <source>
        <dbReference type="PROSITE-ProRule" id="PRU00169"/>
    </source>
</evidence>
<dbReference type="PROSITE" id="PS50110">
    <property type="entry name" value="RESPONSE_REGULATORY"/>
    <property type="match status" value="1"/>
</dbReference>
<dbReference type="InterPro" id="IPR011006">
    <property type="entry name" value="CheY-like_superfamily"/>
</dbReference>
<keyword evidence="3 7" id="KW-0597">Phosphoprotein</keyword>
<dbReference type="CDD" id="cd17574">
    <property type="entry name" value="REC_OmpR"/>
    <property type="match status" value="1"/>
</dbReference>
<dbReference type="InterPro" id="IPR004358">
    <property type="entry name" value="Sig_transdc_His_kin-like_C"/>
</dbReference>
<dbReference type="InterPro" id="IPR018060">
    <property type="entry name" value="HTH_AraC"/>
</dbReference>
<dbReference type="InterPro" id="IPR009057">
    <property type="entry name" value="Homeodomain-like_sf"/>
</dbReference>
<dbReference type="Pfam" id="PF12833">
    <property type="entry name" value="HTH_18"/>
    <property type="match status" value="1"/>
</dbReference>
<dbReference type="Gene3D" id="3.40.50.2300">
    <property type="match status" value="1"/>
</dbReference>
<dbReference type="PROSITE" id="PS01124">
    <property type="entry name" value="HTH_ARAC_FAMILY_2"/>
    <property type="match status" value="1"/>
</dbReference>
<dbReference type="InterPro" id="IPR018062">
    <property type="entry name" value="HTH_AraC-typ_CS"/>
</dbReference>
<dbReference type="InterPro" id="IPR011123">
    <property type="entry name" value="Y_Y_Y"/>
</dbReference>
<gene>
    <name evidence="12" type="ORF">BXP70_27515</name>
</gene>
<feature type="signal peptide" evidence="8">
    <location>
        <begin position="1"/>
        <end position="22"/>
    </location>
</feature>
<keyword evidence="5" id="KW-0238">DNA-binding</keyword>
<dbReference type="Pfam" id="PF00072">
    <property type="entry name" value="Response_reg"/>
    <property type="match status" value="1"/>
</dbReference>
<feature type="chain" id="PRO_5012376729" description="histidine kinase" evidence="8">
    <location>
        <begin position="23"/>
        <end position="1422"/>
    </location>
</feature>
<dbReference type="InterPro" id="IPR036097">
    <property type="entry name" value="HisK_dim/P_sf"/>
</dbReference>
<dbReference type="PRINTS" id="PR00344">
    <property type="entry name" value="BCTRLSENSOR"/>
</dbReference>
<evidence type="ECO:0000256" key="5">
    <source>
        <dbReference type="ARBA" id="ARBA00023125"/>
    </source>
</evidence>
<dbReference type="Proteomes" id="UP000194873">
    <property type="component" value="Unassembled WGS sequence"/>
</dbReference>
<dbReference type="PANTHER" id="PTHR43547:SF2">
    <property type="entry name" value="HYBRID SIGNAL TRANSDUCTION HISTIDINE KINASE C"/>
    <property type="match status" value="1"/>
</dbReference>
<dbReference type="SUPFAM" id="SSF47384">
    <property type="entry name" value="Homodimeric domain of signal transducing histidine kinase"/>
    <property type="match status" value="1"/>
</dbReference>
<evidence type="ECO:0000256" key="1">
    <source>
        <dbReference type="ARBA" id="ARBA00000085"/>
    </source>
</evidence>
<evidence type="ECO:0000259" key="10">
    <source>
        <dbReference type="PROSITE" id="PS50109"/>
    </source>
</evidence>
<feature type="modified residue" description="4-aspartylphosphate" evidence="7">
    <location>
        <position position="1213"/>
    </location>
</feature>
<dbReference type="EMBL" id="MTSE01000044">
    <property type="protein sequence ID" value="OUJ68720.1"/>
    <property type="molecule type" value="Genomic_DNA"/>
</dbReference>
<dbReference type="PROSITE" id="PS50109">
    <property type="entry name" value="HIS_KIN"/>
    <property type="match status" value="1"/>
</dbReference>
<feature type="domain" description="Histidine kinase" evidence="10">
    <location>
        <begin position="886"/>
        <end position="1118"/>
    </location>
</feature>
<reference evidence="12 13" key="1">
    <citation type="submission" date="2017-01" db="EMBL/GenBank/DDBJ databases">
        <title>A new Hymenobacter.</title>
        <authorList>
            <person name="Liang Y."/>
            <person name="Feng F."/>
        </authorList>
    </citation>
    <scope>NUCLEOTIDE SEQUENCE [LARGE SCALE GENOMIC DNA]</scope>
    <source>
        <strain evidence="12">MIMBbqt21</strain>
    </source>
</reference>
<dbReference type="SMART" id="SM00448">
    <property type="entry name" value="REC"/>
    <property type="match status" value="1"/>
</dbReference>
<dbReference type="InterPro" id="IPR005467">
    <property type="entry name" value="His_kinase_dom"/>
</dbReference>
<dbReference type="SMART" id="SM00387">
    <property type="entry name" value="HATPase_c"/>
    <property type="match status" value="1"/>
</dbReference>
<dbReference type="Gene3D" id="1.10.287.130">
    <property type="match status" value="1"/>
</dbReference>
<dbReference type="Pfam" id="PF02518">
    <property type="entry name" value="HATPase_c"/>
    <property type="match status" value="1"/>
</dbReference>
<dbReference type="RefSeq" id="WP_086597323.1">
    <property type="nucleotide sequence ID" value="NZ_MTSE01000044.1"/>
</dbReference>
<comment type="caution">
    <text evidence="12">The sequence shown here is derived from an EMBL/GenBank/DDBJ whole genome shotgun (WGS) entry which is preliminary data.</text>
</comment>
<keyword evidence="8" id="KW-0732">Signal</keyword>
<evidence type="ECO:0000313" key="13">
    <source>
        <dbReference type="Proteomes" id="UP000194873"/>
    </source>
</evidence>
<feature type="domain" description="HTH araC/xylS-type" evidence="9">
    <location>
        <begin position="1312"/>
        <end position="1411"/>
    </location>
</feature>
<evidence type="ECO:0000256" key="4">
    <source>
        <dbReference type="ARBA" id="ARBA00023015"/>
    </source>
</evidence>
<evidence type="ECO:0000256" key="2">
    <source>
        <dbReference type="ARBA" id="ARBA00012438"/>
    </source>
</evidence>
<evidence type="ECO:0000256" key="8">
    <source>
        <dbReference type="SAM" id="SignalP"/>
    </source>
</evidence>
<dbReference type="PROSITE" id="PS00041">
    <property type="entry name" value="HTH_ARAC_FAMILY_1"/>
    <property type="match status" value="1"/>
</dbReference>
<dbReference type="InterPro" id="IPR013783">
    <property type="entry name" value="Ig-like_fold"/>
</dbReference>
<dbReference type="Gene3D" id="2.60.40.10">
    <property type="entry name" value="Immunoglobulins"/>
    <property type="match status" value="1"/>
</dbReference>
<dbReference type="FunFam" id="1.10.287.130:FF:000045">
    <property type="entry name" value="Two-component system sensor histidine kinase/response regulator"/>
    <property type="match status" value="1"/>
</dbReference>
<dbReference type="CDD" id="cd00146">
    <property type="entry name" value="PKD"/>
    <property type="match status" value="1"/>
</dbReference>
<dbReference type="SMART" id="SM00388">
    <property type="entry name" value="HisKA"/>
    <property type="match status" value="1"/>
</dbReference>
<dbReference type="SUPFAM" id="SSF46689">
    <property type="entry name" value="Homeodomain-like"/>
    <property type="match status" value="1"/>
</dbReference>
<organism evidence="12 13">
    <name type="scientific">Hymenobacter crusticola</name>
    <dbReference type="NCBI Taxonomy" id="1770526"/>
    <lineage>
        <taxon>Bacteria</taxon>
        <taxon>Pseudomonadati</taxon>
        <taxon>Bacteroidota</taxon>
        <taxon>Cytophagia</taxon>
        <taxon>Cytophagales</taxon>
        <taxon>Hymenobacteraceae</taxon>
        <taxon>Hymenobacter</taxon>
    </lineage>
</organism>
<dbReference type="InterPro" id="IPR011110">
    <property type="entry name" value="Reg_prop"/>
</dbReference>
<dbReference type="FunFam" id="2.60.40.10:FF:000791">
    <property type="entry name" value="Two-component system sensor histidine kinase/response regulator"/>
    <property type="match status" value="1"/>
</dbReference>
<dbReference type="Gene3D" id="1.10.10.60">
    <property type="entry name" value="Homeodomain-like"/>
    <property type="match status" value="1"/>
</dbReference>
<dbReference type="Pfam" id="PF00512">
    <property type="entry name" value="HisKA"/>
    <property type="match status" value="1"/>
</dbReference>
<dbReference type="GO" id="GO:0000155">
    <property type="term" value="F:phosphorelay sensor kinase activity"/>
    <property type="evidence" value="ECO:0007669"/>
    <property type="project" value="InterPro"/>
</dbReference>
<keyword evidence="13" id="KW-1185">Reference proteome</keyword>
<dbReference type="Gene3D" id="3.30.565.10">
    <property type="entry name" value="Histidine kinase-like ATPase, C-terminal domain"/>
    <property type="match status" value="1"/>
</dbReference>
<dbReference type="GO" id="GO:0003700">
    <property type="term" value="F:DNA-binding transcription factor activity"/>
    <property type="evidence" value="ECO:0007669"/>
    <property type="project" value="InterPro"/>
</dbReference>
<proteinExistence type="predicted"/>
<dbReference type="InterPro" id="IPR003661">
    <property type="entry name" value="HisK_dim/P_dom"/>
</dbReference>
<dbReference type="SMART" id="SM00342">
    <property type="entry name" value="HTH_ARAC"/>
    <property type="match status" value="1"/>
</dbReference>